<keyword evidence="5" id="KW-0479">Metal-binding</keyword>
<dbReference type="GO" id="GO:0000993">
    <property type="term" value="F:RNA polymerase II complex binding"/>
    <property type="evidence" value="ECO:0007669"/>
    <property type="project" value="TreeGrafter"/>
</dbReference>
<accession>A0A2J8AGY4</accession>
<dbReference type="GO" id="GO:0003746">
    <property type="term" value="F:translation elongation factor activity"/>
    <property type="evidence" value="ECO:0007669"/>
    <property type="project" value="UniProtKB-KW"/>
</dbReference>
<evidence type="ECO:0000256" key="8">
    <source>
        <dbReference type="ARBA" id="ARBA00023015"/>
    </source>
</evidence>
<name>A0A2J8AGY4_9CHLO</name>
<organism evidence="12 13">
    <name type="scientific">Tetrabaena socialis</name>
    <dbReference type="NCBI Taxonomy" id="47790"/>
    <lineage>
        <taxon>Eukaryota</taxon>
        <taxon>Viridiplantae</taxon>
        <taxon>Chlorophyta</taxon>
        <taxon>core chlorophytes</taxon>
        <taxon>Chlorophyceae</taxon>
        <taxon>CS clade</taxon>
        <taxon>Chlamydomonadales</taxon>
        <taxon>Tetrabaenaceae</taxon>
        <taxon>Tetrabaena</taxon>
    </lineage>
</organism>
<protein>
    <recommendedName>
        <fullName evidence="4">Transcription elongation factor 1 homolog</fullName>
    </recommendedName>
</protein>
<dbReference type="GO" id="GO:0008023">
    <property type="term" value="C:transcription elongation factor complex"/>
    <property type="evidence" value="ECO:0007669"/>
    <property type="project" value="TreeGrafter"/>
</dbReference>
<dbReference type="SUPFAM" id="SSF57783">
    <property type="entry name" value="Zinc beta-ribbon"/>
    <property type="match status" value="1"/>
</dbReference>
<keyword evidence="9" id="KW-0804">Transcription</keyword>
<evidence type="ECO:0000256" key="6">
    <source>
        <dbReference type="ARBA" id="ARBA00022771"/>
    </source>
</evidence>
<dbReference type="InterPro" id="IPR007808">
    <property type="entry name" value="Elf1"/>
</dbReference>
<dbReference type="FunFam" id="2.20.25.190:FF:000001">
    <property type="entry name" value="Transcription elongation factor 1 homolog"/>
    <property type="match status" value="1"/>
</dbReference>
<feature type="region of interest" description="Disordered" evidence="11">
    <location>
        <begin position="220"/>
        <end position="273"/>
    </location>
</feature>
<evidence type="ECO:0000256" key="3">
    <source>
        <dbReference type="ARBA" id="ARBA00009730"/>
    </source>
</evidence>
<evidence type="ECO:0000256" key="4">
    <source>
        <dbReference type="ARBA" id="ARBA00014973"/>
    </source>
</evidence>
<feature type="region of interest" description="Disordered" evidence="11">
    <location>
        <begin position="127"/>
        <end position="156"/>
    </location>
</feature>
<dbReference type="Pfam" id="PF05129">
    <property type="entry name" value="Zn_ribbon_Elf1"/>
    <property type="match status" value="1"/>
</dbReference>
<gene>
    <name evidence="12" type="ORF">TSOC_001353</name>
</gene>
<evidence type="ECO:0000256" key="9">
    <source>
        <dbReference type="ARBA" id="ARBA00023163"/>
    </source>
</evidence>
<reference evidence="12 13" key="1">
    <citation type="journal article" date="2017" name="Mol. Biol. Evol.">
        <title>The 4-celled Tetrabaena socialis nuclear genome reveals the essential components for genetic control of cell number at the origin of multicellularity in the volvocine lineage.</title>
        <authorList>
            <person name="Featherston J."/>
            <person name="Arakaki Y."/>
            <person name="Hanschen E.R."/>
            <person name="Ferris P.J."/>
            <person name="Michod R.E."/>
            <person name="Olson B.J.S.C."/>
            <person name="Nozaki H."/>
            <person name="Durand P.M."/>
        </authorList>
    </citation>
    <scope>NUCLEOTIDE SEQUENCE [LARGE SCALE GENOMIC DNA]</scope>
    <source>
        <strain evidence="12 13">NIES-571</strain>
    </source>
</reference>
<evidence type="ECO:0000256" key="2">
    <source>
        <dbReference type="ARBA" id="ARBA00004123"/>
    </source>
</evidence>
<dbReference type="PANTHER" id="PTHR20934:SF0">
    <property type="entry name" value="TRANSCRIPTION ELONGATION FACTOR 1 HOMOLOG"/>
    <property type="match status" value="1"/>
</dbReference>
<keyword evidence="12" id="KW-0648">Protein biosynthesis</keyword>
<evidence type="ECO:0000313" key="13">
    <source>
        <dbReference type="Proteomes" id="UP000236333"/>
    </source>
</evidence>
<keyword evidence="7" id="KW-0862">Zinc</keyword>
<evidence type="ECO:0000256" key="1">
    <source>
        <dbReference type="ARBA" id="ARBA00003357"/>
    </source>
</evidence>
<keyword evidence="8" id="KW-0805">Transcription regulation</keyword>
<evidence type="ECO:0000256" key="7">
    <source>
        <dbReference type="ARBA" id="ARBA00022833"/>
    </source>
</evidence>
<dbReference type="InterPro" id="IPR038567">
    <property type="entry name" value="T_Elf1_sf"/>
</dbReference>
<dbReference type="AlphaFoldDB" id="A0A2J8AGY4"/>
<evidence type="ECO:0000256" key="11">
    <source>
        <dbReference type="SAM" id="MobiDB-lite"/>
    </source>
</evidence>
<comment type="function">
    <text evidence="1">Transcription elongation factor implicated in the maintenance of proper chromatin structure in actively transcribed regions.</text>
</comment>
<dbReference type="GO" id="GO:0008270">
    <property type="term" value="F:zinc ion binding"/>
    <property type="evidence" value="ECO:0007669"/>
    <property type="project" value="UniProtKB-KW"/>
</dbReference>
<dbReference type="PANTHER" id="PTHR20934">
    <property type="entry name" value="TRANSCRIPTION ELONGATION FACTOR 1 HOMOLOG"/>
    <property type="match status" value="1"/>
</dbReference>
<keyword evidence="6" id="KW-0863">Zinc-finger</keyword>
<feature type="compositionally biased region" description="Low complexity" evidence="11">
    <location>
        <begin position="222"/>
        <end position="234"/>
    </location>
</feature>
<dbReference type="Gene3D" id="2.20.25.190">
    <property type="match status" value="1"/>
</dbReference>
<keyword evidence="10" id="KW-0539">Nucleus</keyword>
<dbReference type="Proteomes" id="UP000236333">
    <property type="component" value="Unassembled WGS sequence"/>
</dbReference>
<evidence type="ECO:0000256" key="10">
    <source>
        <dbReference type="ARBA" id="ARBA00023242"/>
    </source>
</evidence>
<keyword evidence="13" id="KW-1185">Reference proteome</keyword>
<comment type="caution">
    <text evidence="12">The sequence shown here is derived from an EMBL/GenBank/DDBJ whole genome shotgun (WGS) entry which is preliminary data.</text>
</comment>
<dbReference type="OrthoDB" id="445983at2759"/>
<sequence length="273" mass="28845">MGKRKSRKPGEAAALSARKKARTTLPSRFECPFCNVHGTVAVTLQRDEGRASAECQECGMRYATHCRTLTEPVDVYHEWIDACEDAVQAPPPRAAITPAVRQAAATPRDQAERQPVLHRLRRGPLSPAAAAAAAQVEAETEGTRGEGAQPGSPRALLAGADGARRRLKLAEGLQETMRAGLEAGATLHDPAAAALLAARTMGGAAASAALPPGSSVLRRQRLAQPHQQQQPQRDLPGEAQAHKGAEGADAGAPRRMTEAQRQQAAAREFGAYD</sequence>
<dbReference type="EMBL" id="PGGS01000022">
    <property type="protein sequence ID" value="PNH11783.1"/>
    <property type="molecule type" value="Genomic_DNA"/>
</dbReference>
<evidence type="ECO:0000256" key="5">
    <source>
        <dbReference type="ARBA" id="ARBA00022723"/>
    </source>
</evidence>
<proteinExistence type="inferred from homology"/>
<comment type="subcellular location">
    <subcellularLocation>
        <location evidence="2">Nucleus</location>
    </subcellularLocation>
</comment>
<dbReference type="GO" id="GO:0006368">
    <property type="term" value="P:transcription elongation by RNA polymerase II"/>
    <property type="evidence" value="ECO:0007669"/>
    <property type="project" value="TreeGrafter"/>
</dbReference>
<evidence type="ECO:0000313" key="12">
    <source>
        <dbReference type="EMBL" id="PNH11783.1"/>
    </source>
</evidence>
<keyword evidence="12" id="KW-0251">Elongation factor</keyword>
<comment type="similarity">
    <text evidence="3">Belongs to the ELOF1 family.</text>
</comment>